<dbReference type="Pfam" id="PF07534">
    <property type="entry name" value="TLD"/>
    <property type="match status" value="1"/>
</dbReference>
<dbReference type="Pfam" id="PF00651">
    <property type="entry name" value="BTB"/>
    <property type="match status" value="1"/>
</dbReference>
<dbReference type="PANTHER" id="PTHR24410:SF23">
    <property type="entry name" value="BTB DOMAIN-CONTAINING PROTEIN-RELATED"/>
    <property type="match status" value="1"/>
</dbReference>
<dbReference type="CDD" id="cd18186">
    <property type="entry name" value="BTB_POZ_ZBTB_KLHL-like"/>
    <property type="match status" value="1"/>
</dbReference>
<reference evidence="4" key="2">
    <citation type="submission" date="2019-10" db="EMBL/GenBank/DDBJ databases">
        <title>Conservation and host-specific expression of non-tandemly repeated heterogenous ribosome RNA gene in arbuscular mycorrhizal fungi.</title>
        <authorList>
            <person name="Maeda T."/>
            <person name="Kobayashi Y."/>
            <person name="Nakagawa T."/>
            <person name="Ezawa T."/>
            <person name="Yamaguchi K."/>
            <person name="Bino T."/>
            <person name="Nishimoto Y."/>
            <person name="Shigenobu S."/>
            <person name="Kawaguchi M."/>
        </authorList>
    </citation>
    <scope>NUCLEOTIDE SEQUENCE</scope>
    <source>
        <strain evidence="4">HR1</strain>
    </source>
</reference>
<dbReference type="EMBL" id="BLAL01000034">
    <property type="protein sequence ID" value="GES77889.1"/>
    <property type="molecule type" value="Genomic_DNA"/>
</dbReference>
<evidence type="ECO:0000313" key="4">
    <source>
        <dbReference type="EMBL" id="GES77889.1"/>
    </source>
</evidence>
<comment type="caution">
    <text evidence="3">The sequence shown here is derived from an EMBL/GenBank/DDBJ whole genome shotgun (WGS) entry which is preliminary data.</text>
</comment>
<dbReference type="EMBL" id="BEXD01000047">
    <property type="protein sequence ID" value="GBB83707.1"/>
    <property type="molecule type" value="Genomic_DNA"/>
</dbReference>
<dbReference type="Gene3D" id="1.25.40.420">
    <property type="match status" value="1"/>
</dbReference>
<reference evidence="3 5" key="1">
    <citation type="submission" date="2017-11" db="EMBL/GenBank/DDBJ databases">
        <title>The genome of Rhizophagus clarus HR1 reveals common genetic basis of auxotrophy among arbuscular mycorrhizal fungi.</title>
        <authorList>
            <person name="Kobayashi Y."/>
        </authorList>
    </citation>
    <scope>NUCLEOTIDE SEQUENCE [LARGE SCALE GENOMIC DNA]</scope>
    <source>
        <strain evidence="3 5">HR1</strain>
    </source>
</reference>
<dbReference type="AlphaFoldDB" id="A0A2Z6Q1Q3"/>
<dbReference type="PANTHER" id="PTHR24410">
    <property type="entry name" value="HL07962P-RELATED"/>
    <property type="match status" value="1"/>
</dbReference>
<gene>
    <name evidence="4" type="ORF">RCL2_000521900</name>
    <name evidence="3" type="ORF">RclHR1_01040012</name>
</gene>
<dbReference type="Pfam" id="PF07707">
    <property type="entry name" value="BACK"/>
    <property type="match status" value="1"/>
</dbReference>
<dbReference type="OrthoDB" id="2405586at2759"/>
<dbReference type="SUPFAM" id="SSF54695">
    <property type="entry name" value="POZ domain"/>
    <property type="match status" value="1"/>
</dbReference>
<dbReference type="SMART" id="SM00875">
    <property type="entry name" value="BACK"/>
    <property type="match status" value="1"/>
</dbReference>
<dbReference type="InterPro" id="IPR000210">
    <property type="entry name" value="BTB/POZ_dom"/>
</dbReference>
<dbReference type="SMART" id="SM00584">
    <property type="entry name" value="TLDc"/>
    <property type="match status" value="1"/>
</dbReference>
<evidence type="ECO:0000259" key="2">
    <source>
        <dbReference type="PROSITE" id="PS51886"/>
    </source>
</evidence>
<keyword evidence="5" id="KW-1185">Reference proteome</keyword>
<dbReference type="SMART" id="SM00225">
    <property type="entry name" value="BTB"/>
    <property type="match status" value="1"/>
</dbReference>
<evidence type="ECO:0000259" key="1">
    <source>
        <dbReference type="PROSITE" id="PS50097"/>
    </source>
</evidence>
<dbReference type="InterPro" id="IPR006571">
    <property type="entry name" value="TLDc_dom"/>
</dbReference>
<dbReference type="PROSITE" id="PS51886">
    <property type="entry name" value="TLDC"/>
    <property type="match status" value="1"/>
</dbReference>
<feature type="domain" description="TLDc" evidence="2">
    <location>
        <begin position="289"/>
        <end position="457"/>
    </location>
</feature>
<proteinExistence type="predicted"/>
<dbReference type="PROSITE" id="PS50097">
    <property type="entry name" value="BTB"/>
    <property type="match status" value="1"/>
</dbReference>
<sequence length="459" mass="53465">MATIFHEEIIFQYKNLYETKVGYDVKIYAGENQNLKEFYVHSFVLKAQSEFFKATFEKDVQMKDGYFILKSNNSPEIFEILLRYMYYGNIDITKLKPHDMLDLVLSSDELGLHPLVTYVQEILINLHRKFIIENIIEIIELIYQTKSCDKLWDLCLRQICDNPDYLFNCPKFLSFDPTILESLLKRDDLNVSNEIVIWENLLKWACEQNPIIQQDINEWDKNDFTVIERRLNRFIPLIRFYYISIEDFRSKVYPFKALLPNDLLNDVLAYYNAPNKLIINKQLPRCASTLIKSQHFAIFSSLIDKKGSFHYKFSHIPYDFKLLYRASRDGKSITAFHEACDNKGATIVIAKIEGSEEVVGGYNPLEWNTSGSWGSTKDSFLFSFKNRMNIHSLKIGYSKGDEYSIHCGLGYGPFFGIGIDLGCNSDGTWISNTSTSYTKINIPSNFIVDDYEVFQIIKK</sequence>
<dbReference type="Gene3D" id="3.30.710.10">
    <property type="entry name" value="Potassium Channel Kv1.1, Chain A"/>
    <property type="match status" value="1"/>
</dbReference>
<dbReference type="InterPro" id="IPR011333">
    <property type="entry name" value="SKP1/BTB/POZ_sf"/>
</dbReference>
<name>A0A2Z6Q1Q3_9GLOM</name>
<accession>A0A2Z6Q1Q3</accession>
<dbReference type="Proteomes" id="UP000615446">
    <property type="component" value="Unassembled WGS sequence"/>
</dbReference>
<dbReference type="Proteomes" id="UP000247702">
    <property type="component" value="Unassembled WGS sequence"/>
</dbReference>
<feature type="domain" description="BTB" evidence="1">
    <location>
        <begin position="23"/>
        <end position="94"/>
    </location>
</feature>
<dbReference type="InterPro" id="IPR011705">
    <property type="entry name" value="BACK"/>
</dbReference>
<evidence type="ECO:0000313" key="5">
    <source>
        <dbReference type="Proteomes" id="UP000247702"/>
    </source>
</evidence>
<evidence type="ECO:0000313" key="3">
    <source>
        <dbReference type="EMBL" id="GBB83707.1"/>
    </source>
</evidence>
<protein>
    <submittedName>
        <fullName evidence="4">BTB/POZ domain-containing protein</fullName>
    </submittedName>
</protein>
<organism evidence="3 5">
    <name type="scientific">Rhizophagus clarus</name>
    <dbReference type="NCBI Taxonomy" id="94130"/>
    <lineage>
        <taxon>Eukaryota</taxon>
        <taxon>Fungi</taxon>
        <taxon>Fungi incertae sedis</taxon>
        <taxon>Mucoromycota</taxon>
        <taxon>Glomeromycotina</taxon>
        <taxon>Glomeromycetes</taxon>
        <taxon>Glomerales</taxon>
        <taxon>Glomeraceae</taxon>
        <taxon>Rhizophagus</taxon>
    </lineage>
</organism>
<dbReference type="InterPro" id="IPR051481">
    <property type="entry name" value="BTB-POZ/Galectin-3-binding"/>
</dbReference>